<dbReference type="InterPro" id="IPR029010">
    <property type="entry name" value="ThuA-like"/>
</dbReference>
<dbReference type="PANTHER" id="PTHR40469:SF2">
    <property type="entry name" value="GALACTOSE-BINDING DOMAIN-LIKE SUPERFAMILY PROTEIN"/>
    <property type="match status" value="1"/>
</dbReference>
<feature type="chain" id="PRO_5043759137" description="ThuA-like domain-containing protein" evidence="1">
    <location>
        <begin position="21"/>
        <end position="324"/>
    </location>
</feature>
<keyword evidence="1" id="KW-0732">Signal</keyword>
<evidence type="ECO:0000259" key="2">
    <source>
        <dbReference type="Pfam" id="PF06283"/>
    </source>
</evidence>
<dbReference type="Pfam" id="PF06283">
    <property type="entry name" value="ThuA"/>
    <property type="match status" value="1"/>
</dbReference>
<feature type="domain" description="ThuA-like" evidence="2">
    <location>
        <begin position="84"/>
        <end position="291"/>
    </location>
</feature>
<evidence type="ECO:0000256" key="1">
    <source>
        <dbReference type="SAM" id="SignalP"/>
    </source>
</evidence>
<dbReference type="EMBL" id="AP026866">
    <property type="protein sequence ID" value="BDS04992.1"/>
    <property type="molecule type" value="Genomic_DNA"/>
</dbReference>
<dbReference type="Gene3D" id="3.40.50.880">
    <property type="match status" value="1"/>
</dbReference>
<dbReference type="AlphaFoldDB" id="A0AAT9FG93"/>
<evidence type="ECO:0000313" key="3">
    <source>
        <dbReference type="EMBL" id="BDS04992.1"/>
    </source>
</evidence>
<dbReference type="KEGG" id="osu:NT6N_00320"/>
<dbReference type="InterPro" id="IPR029062">
    <property type="entry name" value="Class_I_gatase-like"/>
</dbReference>
<accession>A0AAT9FG93</accession>
<gene>
    <name evidence="3" type="ORF">NT6N_00320</name>
</gene>
<organism evidence="3">
    <name type="scientific">Oceaniferula spumae</name>
    <dbReference type="NCBI Taxonomy" id="2979115"/>
    <lineage>
        <taxon>Bacteria</taxon>
        <taxon>Pseudomonadati</taxon>
        <taxon>Verrucomicrobiota</taxon>
        <taxon>Verrucomicrobiia</taxon>
        <taxon>Verrucomicrobiales</taxon>
        <taxon>Verrucomicrobiaceae</taxon>
        <taxon>Oceaniferula</taxon>
    </lineage>
</organism>
<dbReference type="SUPFAM" id="SSF52317">
    <property type="entry name" value="Class I glutamine amidotransferase-like"/>
    <property type="match status" value="1"/>
</dbReference>
<proteinExistence type="predicted"/>
<name>A0AAT9FG93_9BACT</name>
<reference evidence="3" key="1">
    <citation type="submission" date="2024-07" db="EMBL/GenBank/DDBJ databases">
        <title>Complete genome sequence of Verrucomicrobiaceae bacterium NT6N.</title>
        <authorList>
            <person name="Huang C."/>
            <person name="Takami H."/>
            <person name="Hamasaki K."/>
        </authorList>
    </citation>
    <scope>NUCLEOTIDE SEQUENCE</scope>
    <source>
        <strain evidence="3">NT6N</strain>
    </source>
</reference>
<dbReference type="PANTHER" id="PTHR40469">
    <property type="entry name" value="SECRETED GLYCOSYL HYDROLASE"/>
    <property type="match status" value="1"/>
</dbReference>
<sequence>MKTTFLCLFTALCISSAASAKMKALIIDGQNNHDVWPKSTIMMKQYLEETGLFEVKVIRSKFTWKGEREKKFLPLADAGKTEDLKKSKPDPNFNPKFSDYDVVISNFGFGAADWPKATQQAFEKYMKEGGGFVSVHAADNSFGKWEEYNKMIGLGGWGGRNEKSGPYVYYNNEGKIVRDTSPGKCGAHGAQHNIPVTVRVADHPITKGMPTNWITSKDECYAKLRGPAQNMTILATGKDMSKKAPTDRHEPILMVLDYHKGRVFHTTLGHDDYSFEGVGFIISFTRGVEWAATGKVTIPIPEDFPTAEKNVQRKFEVKETAAAE</sequence>
<protein>
    <recommendedName>
        <fullName evidence="2">ThuA-like domain-containing protein</fullName>
    </recommendedName>
</protein>
<feature type="signal peptide" evidence="1">
    <location>
        <begin position="1"/>
        <end position="20"/>
    </location>
</feature>